<keyword evidence="13" id="KW-1185">Reference proteome</keyword>
<keyword evidence="9" id="KW-1133">Transmembrane helix</keyword>
<keyword evidence="9" id="KW-0812">Transmembrane</keyword>
<feature type="transmembrane region" description="Helical" evidence="9">
    <location>
        <begin position="213"/>
        <end position="234"/>
    </location>
</feature>
<keyword evidence="3 10" id="KW-0732">Signal</keyword>
<dbReference type="PANTHER" id="PTHR45080:SF8">
    <property type="entry name" value="IG-LIKE DOMAIN-CONTAINING PROTEIN"/>
    <property type="match status" value="1"/>
</dbReference>
<accession>A0A8C9R988</accession>
<dbReference type="PRINTS" id="PR01856">
    <property type="entry name" value="BASIGIN"/>
</dbReference>
<dbReference type="Pfam" id="PF13927">
    <property type="entry name" value="Ig_3"/>
    <property type="match status" value="1"/>
</dbReference>
<dbReference type="PROSITE" id="PS50835">
    <property type="entry name" value="IG_LIKE"/>
    <property type="match status" value="2"/>
</dbReference>
<evidence type="ECO:0000256" key="9">
    <source>
        <dbReference type="SAM" id="Phobius"/>
    </source>
</evidence>
<dbReference type="GO" id="GO:0005886">
    <property type="term" value="C:plasma membrane"/>
    <property type="evidence" value="ECO:0007669"/>
    <property type="project" value="UniProtKB-SubCell"/>
</dbReference>
<name>A0A8C9R988_SCLFO</name>
<evidence type="ECO:0000256" key="5">
    <source>
        <dbReference type="ARBA" id="ARBA00023157"/>
    </source>
</evidence>
<dbReference type="GO" id="GO:0007156">
    <property type="term" value="P:homophilic cell adhesion via plasma membrane adhesion molecules"/>
    <property type="evidence" value="ECO:0007669"/>
    <property type="project" value="TreeGrafter"/>
</dbReference>
<evidence type="ECO:0000313" key="13">
    <source>
        <dbReference type="Proteomes" id="UP000694397"/>
    </source>
</evidence>
<keyword evidence="4 9" id="KW-0472">Membrane</keyword>
<evidence type="ECO:0000256" key="4">
    <source>
        <dbReference type="ARBA" id="ARBA00023136"/>
    </source>
</evidence>
<evidence type="ECO:0000259" key="11">
    <source>
        <dbReference type="PROSITE" id="PS50835"/>
    </source>
</evidence>
<evidence type="ECO:0000256" key="10">
    <source>
        <dbReference type="SAM" id="SignalP"/>
    </source>
</evidence>
<feature type="signal peptide" evidence="10">
    <location>
        <begin position="1"/>
        <end position="21"/>
    </location>
</feature>
<proteinExistence type="predicted"/>
<dbReference type="SUPFAM" id="SSF48726">
    <property type="entry name" value="Immunoglobulin"/>
    <property type="match status" value="1"/>
</dbReference>
<evidence type="ECO:0000256" key="1">
    <source>
        <dbReference type="ARBA" id="ARBA00004251"/>
    </source>
</evidence>
<feature type="chain" id="PRO_5034778852" evidence="10">
    <location>
        <begin position="22"/>
        <end position="273"/>
    </location>
</feature>
<keyword evidence="6" id="KW-0325">Glycoprotein</keyword>
<feature type="region of interest" description="Disordered" evidence="8">
    <location>
        <begin position="242"/>
        <end position="273"/>
    </location>
</feature>
<evidence type="ECO:0000256" key="2">
    <source>
        <dbReference type="ARBA" id="ARBA00022475"/>
    </source>
</evidence>
<organism evidence="12 13">
    <name type="scientific">Scleropages formosus</name>
    <name type="common">Asian bonytongue</name>
    <name type="synonym">Osteoglossum formosum</name>
    <dbReference type="NCBI Taxonomy" id="113540"/>
    <lineage>
        <taxon>Eukaryota</taxon>
        <taxon>Metazoa</taxon>
        <taxon>Chordata</taxon>
        <taxon>Craniata</taxon>
        <taxon>Vertebrata</taxon>
        <taxon>Euteleostomi</taxon>
        <taxon>Actinopterygii</taxon>
        <taxon>Neopterygii</taxon>
        <taxon>Teleostei</taxon>
        <taxon>Osteoglossocephala</taxon>
        <taxon>Osteoglossomorpha</taxon>
        <taxon>Osteoglossiformes</taxon>
        <taxon>Osteoglossidae</taxon>
        <taxon>Scleropages</taxon>
    </lineage>
</organism>
<feature type="domain" description="Ig-like" evidence="11">
    <location>
        <begin position="23"/>
        <end position="106"/>
    </location>
</feature>
<dbReference type="InterPro" id="IPR007110">
    <property type="entry name" value="Ig-like_dom"/>
</dbReference>
<evidence type="ECO:0000313" key="12">
    <source>
        <dbReference type="Ensembl" id="ENSSFOP00015007903.2"/>
    </source>
</evidence>
<dbReference type="Ensembl" id="ENSSFOT00015008018.2">
    <property type="protein sequence ID" value="ENSSFOP00015007903.2"/>
    <property type="gene ID" value="ENSSFOG00015028160.1"/>
</dbReference>
<protein>
    <submittedName>
        <fullName evidence="12">Basigin (Ok blood group)</fullName>
    </submittedName>
</protein>
<dbReference type="Proteomes" id="UP000694397">
    <property type="component" value="Chromosome 25"/>
</dbReference>
<dbReference type="InterPro" id="IPR050958">
    <property type="entry name" value="Cell_Adh-Cytoskel_Orgn"/>
</dbReference>
<reference evidence="12" key="2">
    <citation type="submission" date="2025-08" db="UniProtKB">
        <authorList>
            <consortium name="Ensembl"/>
        </authorList>
    </citation>
    <scope>IDENTIFICATION</scope>
</reference>
<dbReference type="GeneTree" id="ENSGT00940000159142"/>
<gene>
    <name evidence="12" type="primary">BSG</name>
    <name evidence="12" type="synonym">LOC108921739</name>
</gene>
<dbReference type="Gene3D" id="2.60.40.10">
    <property type="entry name" value="Immunoglobulins"/>
    <property type="match status" value="2"/>
</dbReference>
<sequence>MKMMMLLGVAAFVLCLCGAKASDEVVAVPTEVFNATTAILTCNLTNPSSTVKGHFWAKNNKMIENTQKESSDLHMEYKLEKIDSTTGGIYACTFRTANGELEKTIEVKTLPHVSAPKHSEHSIENDKGVLVCVSHGYPLPTDWTWYKLDDSGKKELNNMTDKYEIKSTPNKTTLYIMDLKIETDVGKYQCLGKNEFGSVEDTIHLRVRSRLAALWPFLGIVVEVIILITVIFIYEKRRKPDEIGDDDDSGAAPLKGDAATNHTDKNIRQRNSN</sequence>
<keyword evidence="5" id="KW-1015">Disulfide bond</keyword>
<keyword evidence="7" id="KW-0393">Immunoglobulin domain</keyword>
<dbReference type="AlphaFoldDB" id="A0A8C9R988"/>
<evidence type="ECO:0000256" key="8">
    <source>
        <dbReference type="SAM" id="MobiDB-lite"/>
    </source>
</evidence>
<feature type="domain" description="Ig-like" evidence="11">
    <location>
        <begin position="111"/>
        <end position="206"/>
    </location>
</feature>
<dbReference type="OrthoDB" id="5970915at2759"/>
<evidence type="ECO:0000256" key="7">
    <source>
        <dbReference type="ARBA" id="ARBA00023319"/>
    </source>
</evidence>
<dbReference type="PANTHER" id="PTHR45080">
    <property type="entry name" value="CONTACTIN 5"/>
    <property type="match status" value="1"/>
</dbReference>
<reference evidence="12" key="3">
    <citation type="submission" date="2025-09" db="UniProtKB">
        <authorList>
            <consortium name="Ensembl"/>
        </authorList>
    </citation>
    <scope>IDENTIFICATION</scope>
</reference>
<dbReference type="InterPro" id="IPR036179">
    <property type="entry name" value="Ig-like_dom_sf"/>
</dbReference>
<dbReference type="FunFam" id="2.60.40.10:FF:000387">
    <property type="entry name" value="Neuroplastin b"/>
    <property type="match status" value="1"/>
</dbReference>
<keyword evidence="2" id="KW-1003">Cell membrane</keyword>
<evidence type="ECO:0000256" key="3">
    <source>
        <dbReference type="ARBA" id="ARBA00022729"/>
    </source>
</evidence>
<dbReference type="InterPro" id="IPR013783">
    <property type="entry name" value="Ig-like_fold"/>
</dbReference>
<evidence type="ECO:0000256" key="6">
    <source>
        <dbReference type="ARBA" id="ARBA00023180"/>
    </source>
</evidence>
<reference evidence="12 13" key="1">
    <citation type="submission" date="2019-04" db="EMBL/GenBank/DDBJ databases">
        <authorList>
            <consortium name="Wellcome Sanger Institute Data Sharing"/>
        </authorList>
    </citation>
    <scope>NUCLEOTIDE SEQUENCE [LARGE SCALE GENOMIC DNA]</scope>
</reference>
<comment type="subcellular location">
    <subcellularLocation>
        <location evidence="1">Cell membrane</location>
        <topology evidence="1">Single-pass type I membrane protein</topology>
    </subcellularLocation>
</comment>